<dbReference type="Proteomes" id="UP000230842">
    <property type="component" value="Unassembled WGS sequence"/>
</dbReference>
<evidence type="ECO:0000256" key="1">
    <source>
        <dbReference type="SAM" id="MobiDB-lite"/>
    </source>
</evidence>
<sequence length="175" mass="19172">MRIIVTIAALAASLLVAPAATATTTASPAGRAASAGVPGSTPGALAAARRGLRPGVYERRVVRHTNRKRTNRGLRGLRRSACLDRFAQRSANRIARNGRLTHQNLRPVLDRCNAWMVGENIAYGYVWPRRVVRAWMASPGHRANILQRRYRRIGVGMARDASGTVWVAQVFGQPR</sequence>
<feature type="domain" description="SCP" evidence="3">
    <location>
        <begin position="63"/>
        <end position="168"/>
    </location>
</feature>
<gene>
    <name evidence="4" type="ORF">CLV56_0518</name>
</gene>
<dbReference type="CDD" id="cd05379">
    <property type="entry name" value="CAP_bacterial"/>
    <property type="match status" value="1"/>
</dbReference>
<feature type="chain" id="PRO_5015034355" evidence="2">
    <location>
        <begin position="23"/>
        <end position="175"/>
    </location>
</feature>
<accession>A0A0B2BH01</accession>
<dbReference type="Gene3D" id="3.40.33.10">
    <property type="entry name" value="CAP"/>
    <property type="match status" value="1"/>
</dbReference>
<evidence type="ECO:0000256" key="2">
    <source>
        <dbReference type="SAM" id="SignalP"/>
    </source>
</evidence>
<keyword evidence="5" id="KW-1185">Reference proteome</keyword>
<comment type="caution">
    <text evidence="4">The sequence shown here is derived from an EMBL/GenBank/DDBJ whole genome shotgun (WGS) entry which is preliminary data.</text>
</comment>
<keyword evidence="2" id="KW-0732">Signal</keyword>
<feature type="signal peptide" evidence="2">
    <location>
        <begin position="1"/>
        <end position="22"/>
    </location>
</feature>
<dbReference type="OrthoDB" id="68195at2"/>
<dbReference type="AlphaFoldDB" id="A0A0B2BH01"/>
<organism evidence="4 5">
    <name type="scientific">Mumia flava</name>
    <dbReference type="NCBI Taxonomy" id="1348852"/>
    <lineage>
        <taxon>Bacteria</taxon>
        <taxon>Bacillati</taxon>
        <taxon>Actinomycetota</taxon>
        <taxon>Actinomycetes</taxon>
        <taxon>Propionibacteriales</taxon>
        <taxon>Nocardioidaceae</taxon>
        <taxon>Mumia</taxon>
    </lineage>
</organism>
<proteinExistence type="predicted"/>
<dbReference type="InterPro" id="IPR035940">
    <property type="entry name" value="CAP_sf"/>
</dbReference>
<dbReference type="PANTHER" id="PTHR31157:SF1">
    <property type="entry name" value="SCP DOMAIN-CONTAINING PROTEIN"/>
    <property type="match status" value="1"/>
</dbReference>
<evidence type="ECO:0000313" key="4">
    <source>
        <dbReference type="EMBL" id="PJJ56312.1"/>
    </source>
</evidence>
<dbReference type="PANTHER" id="PTHR31157">
    <property type="entry name" value="SCP DOMAIN-CONTAINING PROTEIN"/>
    <property type="match status" value="1"/>
</dbReference>
<dbReference type="RefSeq" id="WP_039348757.1">
    <property type="nucleotide sequence ID" value="NZ_PGEZ01000001.1"/>
</dbReference>
<evidence type="ECO:0000313" key="5">
    <source>
        <dbReference type="Proteomes" id="UP000230842"/>
    </source>
</evidence>
<reference evidence="4 5" key="1">
    <citation type="submission" date="2017-11" db="EMBL/GenBank/DDBJ databases">
        <title>Genomic Encyclopedia of Archaeal and Bacterial Type Strains, Phase II (KMG-II): From Individual Species to Whole Genera.</title>
        <authorList>
            <person name="Goeker M."/>
        </authorList>
    </citation>
    <scope>NUCLEOTIDE SEQUENCE [LARGE SCALE GENOMIC DNA]</scope>
    <source>
        <strain evidence="4 5">DSM 27763</strain>
    </source>
</reference>
<dbReference type="SUPFAM" id="SSF55797">
    <property type="entry name" value="PR-1-like"/>
    <property type="match status" value="1"/>
</dbReference>
<dbReference type="Pfam" id="PF00188">
    <property type="entry name" value="CAP"/>
    <property type="match status" value="1"/>
</dbReference>
<feature type="region of interest" description="Disordered" evidence="1">
    <location>
        <begin position="27"/>
        <end position="48"/>
    </location>
</feature>
<dbReference type="InterPro" id="IPR014044">
    <property type="entry name" value="CAP_dom"/>
</dbReference>
<evidence type="ECO:0000259" key="3">
    <source>
        <dbReference type="Pfam" id="PF00188"/>
    </source>
</evidence>
<dbReference type="EMBL" id="PGEZ01000001">
    <property type="protein sequence ID" value="PJJ56312.1"/>
    <property type="molecule type" value="Genomic_DNA"/>
</dbReference>
<name>A0A0B2BH01_9ACTN</name>
<protein>
    <submittedName>
        <fullName evidence="4">Uncharacterized protein YkwD</fullName>
    </submittedName>
</protein>